<evidence type="ECO:0000256" key="10">
    <source>
        <dbReference type="ARBA" id="ARBA00068150"/>
    </source>
</evidence>
<dbReference type="InterPro" id="IPR000014">
    <property type="entry name" value="PAS"/>
</dbReference>
<evidence type="ECO:0000259" key="15">
    <source>
        <dbReference type="PROSITE" id="PS50113"/>
    </source>
</evidence>
<dbReference type="SUPFAM" id="SSF55785">
    <property type="entry name" value="PYP-like sensor domain (PAS domain)"/>
    <property type="match status" value="1"/>
</dbReference>
<dbReference type="OrthoDB" id="9801651at2"/>
<dbReference type="PRINTS" id="PR00344">
    <property type="entry name" value="BCTRLSENSOR"/>
</dbReference>
<comment type="subunit">
    <text evidence="9">At low DSF concentrations, interacts with RpfF.</text>
</comment>
<dbReference type="Gene3D" id="3.30.565.10">
    <property type="entry name" value="Histidine kinase-like ATPase, C-terminal domain"/>
    <property type="match status" value="1"/>
</dbReference>
<evidence type="ECO:0000256" key="8">
    <source>
        <dbReference type="ARBA" id="ARBA00023012"/>
    </source>
</evidence>
<dbReference type="Pfam" id="PF00072">
    <property type="entry name" value="Response_reg"/>
    <property type="match status" value="1"/>
</dbReference>
<dbReference type="InterPro" id="IPR004358">
    <property type="entry name" value="Sig_transdc_His_kin-like_C"/>
</dbReference>
<reference evidence="17" key="1">
    <citation type="submission" date="2018-03" db="EMBL/GenBank/DDBJ databases">
        <authorList>
            <person name="Sun L."/>
            <person name="Liu H."/>
            <person name="Chen W."/>
            <person name="Huang K."/>
            <person name="Liu W."/>
            <person name="Gao X."/>
        </authorList>
    </citation>
    <scope>NUCLEOTIDE SEQUENCE [LARGE SCALE GENOMIC DNA]</scope>
    <source>
        <strain evidence="17">SH9</strain>
    </source>
</reference>
<dbReference type="InterPro" id="IPR005467">
    <property type="entry name" value="His_kinase_dom"/>
</dbReference>
<dbReference type="InterPro" id="IPR036890">
    <property type="entry name" value="HATPase_C_sf"/>
</dbReference>
<keyword evidence="7" id="KW-0067">ATP-binding</keyword>
<keyword evidence="8" id="KW-0902">Two-component regulatory system</keyword>
<dbReference type="InterPro" id="IPR001789">
    <property type="entry name" value="Sig_transdc_resp-reg_receiver"/>
</dbReference>
<evidence type="ECO:0000259" key="12">
    <source>
        <dbReference type="PROSITE" id="PS50109"/>
    </source>
</evidence>
<feature type="domain" description="PAC" evidence="15">
    <location>
        <begin position="126"/>
        <end position="176"/>
    </location>
</feature>
<dbReference type="NCBIfam" id="TIGR00229">
    <property type="entry name" value="sensory_box"/>
    <property type="match status" value="1"/>
</dbReference>
<name>A0A2T1HTF1_9HYPH</name>
<dbReference type="Gene3D" id="3.40.50.2300">
    <property type="match status" value="1"/>
</dbReference>
<dbReference type="GO" id="GO:0005524">
    <property type="term" value="F:ATP binding"/>
    <property type="evidence" value="ECO:0007669"/>
    <property type="project" value="UniProtKB-KW"/>
</dbReference>
<proteinExistence type="predicted"/>
<organism evidence="16 17">
    <name type="scientific">Alsobacter soli</name>
    <dbReference type="NCBI Taxonomy" id="2109933"/>
    <lineage>
        <taxon>Bacteria</taxon>
        <taxon>Pseudomonadati</taxon>
        <taxon>Pseudomonadota</taxon>
        <taxon>Alphaproteobacteria</taxon>
        <taxon>Hyphomicrobiales</taxon>
        <taxon>Alsobacteraceae</taxon>
        <taxon>Alsobacter</taxon>
    </lineage>
</organism>
<evidence type="ECO:0000256" key="5">
    <source>
        <dbReference type="ARBA" id="ARBA00022741"/>
    </source>
</evidence>
<dbReference type="InterPro" id="IPR036097">
    <property type="entry name" value="HisK_dim/P_sf"/>
</dbReference>
<dbReference type="PROSITE" id="PS50113">
    <property type="entry name" value="PAC"/>
    <property type="match status" value="1"/>
</dbReference>
<dbReference type="PROSITE" id="PS50110">
    <property type="entry name" value="RESPONSE_REGULATORY"/>
    <property type="match status" value="1"/>
</dbReference>
<dbReference type="PANTHER" id="PTHR45339">
    <property type="entry name" value="HYBRID SIGNAL TRANSDUCTION HISTIDINE KINASE J"/>
    <property type="match status" value="1"/>
</dbReference>
<dbReference type="InterPro" id="IPR011006">
    <property type="entry name" value="CheY-like_superfamily"/>
</dbReference>
<keyword evidence="4" id="KW-0808">Transferase</keyword>
<dbReference type="EC" id="2.7.13.3" evidence="2"/>
<dbReference type="PANTHER" id="PTHR45339:SF3">
    <property type="entry name" value="HISTIDINE KINASE"/>
    <property type="match status" value="1"/>
</dbReference>
<dbReference type="FunFam" id="1.10.287.130:FF:000002">
    <property type="entry name" value="Two-component osmosensing histidine kinase"/>
    <property type="match status" value="1"/>
</dbReference>
<dbReference type="Gene3D" id="3.30.450.20">
    <property type="entry name" value="PAS domain"/>
    <property type="match status" value="1"/>
</dbReference>
<dbReference type="SUPFAM" id="SSF55874">
    <property type="entry name" value="ATPase domain of HSP90 chaperone/DNA topoisomerase II/histidine kinase"/>
    <property type="match status" value="1"/>
</dbReference>
<dbReference type="Pfam" id="PF08448">
    <property type="entry name" value="PAS_4"/>
    <property type="match status" value="1"/>
</dbReference>
<dbReference type="SMART" id="SM00448">
    <property type="entry name" value="REC"/>
    <property type="match status" value="2"/>
</dbReference>
<evidence type="ECO:0000256" key="4">
    <source>
        <dbReference type="ARBA" id="ARBA00022679"/>
    </source>
</evidence>
<feature type="modified residue" description="4-aspartylphosphate" evidence="11">
    <location>
        <position position="623"/>
    </location>
</feature>
<dbReference type="SUPFAM" id="SSF47384">
    <property type="entry name" value="Homodimeric domain of signal transducing histidine kinase"/>
    <property type="match status" value="1"/>
</dbReference>
<dbReference type="Pfam" id="PF00512">
    <property type="entry name" value="HisKA"/>
    <property type="match status" value="1"/>
</dbReference>
<evidence type="ECO:0000259" key="13">
    <source>
        <dbReference type="PROSITE" id="PS50110"/>
    </source>
</evidence>
<dbReference type="InterPro" id="IPR003661">
    <property type="entry name" value="HisK_dim/P_dom"/>
</dbReference>
<comment type="caution">
    <text evidence="16">The sequence shown here is derived from an EMBL/GenBank/DDBJ whole genome shotgun (WGS) entry which is preliminary data.</text>
</comment>
<evidence type="ECO:0000313" key="17">
    <source>
        <dbReference type="Proteomes" id="UP000239772"/>
    </source>
</evidence>
<dbReference type="CDD" id="cd16922">
    <property type="entry name" value="HATPase_EvgS-ArcB-TorS-like"/>
    <property type="match status" value="1"/>
</dbReference>
<evidence type="ECO:0000256" key="9">
    <source>
        <dbReference type="ARBA" id="ARBA00064003"/>
    </source>
</evidence>
<comment type="catalytic activity">
    <reaction evidence="1">
        <text>ATP + protein L-histidine = ADP + protein N-phospho-L-histidine.</text>
        <dbReference type="EC" id="2.7.13.3"/>
    </reaction>
</comment>
<dbReference type="Pfam" id="PF02518">
    <property type="entry name" value="HATPase_c"/>
    <property type="match status" value="1"/>
</dbReference>
<dbReference type="Gene3D" id="1.10.287.130">
    <property type="match status" value="1"/>
</dbReference>
<dbReference type="PROSITE" id="PS50109">
    <property type="entry name" value="HIS_KIN"/>
    <property type="match status" value="1"/>
</dbReference>
<feature type="domain" description="PAS" evidence="14">
    <location>
        <begin position="61"/>
        <end position="105"/>
    </location>
</feature>
<dbReference type="FunFam" id="3.30.565.10:FF:000010">
    <property type="entry name" value="Sensor histidine kinase RcsC"/>
    <property type="match status" value="1"/>
</dbReference>
<dbReference type="RefSeq" id="WP_106336889.1">
    <property type="nucleotide sequence ID" value="NZ_PVZS01000010.1"/>
</dbReference>
<evidence type="ECO:0000259" key="14">
    <source>
        <dbReference type="PROSITE" id="PS50112"/>
    </source>
</evidence>
<keyword evidence="3 11" id="KW-0597">Phosphoprotein</keyword>
<dbReference type="CDD" id="cd00130">
    <property type="entry name" value="PAS"/>
    <property type="match status" value="1"/>
</dbReference>
<dbReference type="EMBL" id="PVZS01000010">
    <property type="protein sequence ID" value="PSC04914.1"/>
    <property type="molecule type" value="Genomic_DNA"/>
</dbReference>
<accession>A0A2T1HTF1</accession>
<dbReference type="GO" id="GO:0000155">
    <property type="term" value="F:phosphorelay sensor kinase activity"/>
    <property type="evidence" value="ECO:0007669"/>
    <property type="project" value="InterPro"/>
</dbReference>
<protein>
    <recommendedName>
        <fullName evidence="10">Sensory/regulatory protein RpfC</fullName>
        <ecNumber evidence="2">2.7.13.3</ecNumber>
    </recommendedName>
</protein>
<dbReference type="SMART" id="SM00387">
    <property type="entry name" value="HATPase_c"/>
    <property type="match status" value="1"/>
</dbReference>
<evidence type="ECO:0000256" key="2">
    <source>
        <dbReference type="ARBA" id="ARBA00012438"/>
    </source>
</evidence>
<evidence type="ECO:0000256" key="6">
    <source>
        <dbReference type="ARBA" id="ARBA00022777"/>
    </source>
</evidence>
<dbReference type="CDD" id="cd00082">
    <property type="entry name" value="HisKA"/>
    <property type="match status" value="1"/>
</dbReference>
<dbReference type="AlphaFoldDB" id="A0A2T1HTF1"/>
<dbReference type="SMART" id="SM00388">
    <property type="entry name" value="HisKA"/>
    <property type="match status" value="1"/>
</dbReference>
<keyword evidence="17" id="KW-1185">Reference proteome</keyword>
<keyword evidence="6 16" id="KW-0418">Kinase</keyword>
<dbReference type="SUPFAM" id="SSF52172">
    <property type="entry name" value="CheY-like"/>
    <property type="match status" value="2"/>
</dbReference>
<dbReference type="PROSITE" id="PS50112">
    <property type="entry name" value="PAS"/>
    <property type="match status" value="1"/>
</dbReference>
<sequence length="698" mass="74560">MGAFQFTLAGWALLAFGSLSVAAVVAAAFLLRDYFRMEAHAKGLEAQNEKLHDAIWELRESEDRYRSLIEGQDDLIVRRDQAGRLTYANEAFVALANRPREQLIGTDFQIPALETSDERQAPDGARSFDQAIATPHGERWISWLETPVRSARGDTEFQAVGRDITARREAEAALAAERARAQAASEAKSRFLATMSHEIRTPLNGVLGMAELLLGTRIDPEQHTYVRAVKTSGEALLSIIDEILDFSKIEAGKLELSSEPFDLAALVEGGVELLAPRAQGKGIEIAGFVAAGARRIVVGDAARLRQVLTNLAGNAVKFTDQGGVGVQVERDAEGRIAFSIADTGVGIPADRLARIFDEFEQVDGSASSRHGGTGLGLAISRRLVAGMGGDLTVASEPGRGSTFSFALPLPDAPDQPAQEPEARFRGMTALVVCRSPFEGPFMLRRLRELGMHAHGVPSTQSAVMRLNEGGTVPDLLIIDGALGEEDARMAAALAKRCGVTRRLVLLSPFERRSFGPPSAAGFDGYLVKPVRARGLVSRLEPEPAAAPVVATIAPAQGPSAAVAVTGRRVLLAEDNDINALLATKLMQRMGAAVDWAKNGLEAVERFKASLEPGAARYDLVLMDVRMPQLDGHEAARRIRDMEAAEGPGRTRIVALTANAFEEDRRLALAAGMDATVAKPLDPAALSAAIGLEALAKSA</sequence>
<dbReference type="Proteomes" id="UP000239772">
    <property type="component" value="Unassembled WGS sequence"/>
</dbReference>
<feature type="domain" description="Response regulatory" evidence="13">
    <location>
        <begin position="568"/>
        <end position="693"/>
    </location>
</feature>
<dbReference type="InterPro" id="IPR035965">
    <property type="entry name" value="PAS-like_dom_sf"/>
</dbReference>
<evidence type="ECO:0000256" key="3">
    <source>
        <dbReference type="ARBA" id="ARBA00022553"/>
    </source>
</evidence>
<dbReference type="CDD" id="cd17546">
    <property type="entry name" value="REC_hyHK_CKI1_RcsC-like"/>
    <property type="match status" value="1"/>
</dbReference>
<gene>
    <name evidence="16" type="ORF">SLNSH_10685</name>
</gene>
<dbReference type="InterPro" id="IPR000700">
    <property type="entry name" value="PAS-assoc_C"/>
</dbReference>
<dbReference type="InterPro" id="IPR003594">
    <property type="entry name" value="HATPase_dom"/>
</dbReference>
<evidence type="ECO:0000313" key="16">
    <source>
        <dbReference type="EMBL" id="PSC04914.1"/>
    </source>
</evidence>
<evidence type="ECO:0000256" key="11">
    <source>
        <dbReference type="PROSITE-ProRule" id="PRU00169"/>
    </source>
</evidence>
<dbReference type="SMART" id="SM00091">
    <property type="entry name" value="PAS"/>
    <property type="match status" value="1"/>
</dbReference>
<feature type="domain" description="Histidine kinase" evidence="12">
    <location>
        <begin position="194"/>
        <end position="411"/>
    </location>
</feature>
<evidence type="ECO:0000256" key="1">
    <source>
        <dbReference type="ARBA" id="ARBA00000085"/>
    </source>
</evidence>
<dbReference type="InterPro" id="IPR013656">
    <property type="entry name" value="PAS_4"/>
</dbReference>
<keyword evidence="5" id="KW-0547">Nucleotide-binding</keyword>
<evidence type="ECO:0000256" key="7">
    <source>
        <dbReference type="ARBA" id="ARBA00022840"/>
    </source>
</evidence>